<dbReference type="GO" id="GO:0008360">
    <property type="term" value="P:regulation of cell shape"/>
    <property type="evidence" value="ECO:0007669"/>
    <property type="project" value="UniProtKB-KW"/>
</dbReference>
<dbReference type="Proteomes" id="UP000198462">
    <property type="component" value="Unassembled WGS sequence"/>
</dbReference>
<dbReference type="OrthoDB" id="7426601at2"/>
<evidence type="ECO:0000313" key="10">
    <source>
        <dbReference type="Proteomes" id="UP000198462"/>
    </source>
</evidence>
<keyword evidence="7 8" id="KW-0472">Membrane</keyword>
<evidence type="ECO:0000313" key="9">
    <source>
        <dbReference type="EMBL" id="OWV33612.1"/>
    </source>
</evidence>
<comment type="similarity">
    <text evidence="2">Belongs to the MreD family.</text>
</comment>
<evidence type="ECO:0000256" key="4">
    <source>
        <dbReference type="ARBA" id="ARBA00022692"/>
    </source>
</evidence>
<comment type="subcellular location">
    <subcellularLocation>
        <location evidence="1">Cell membrane</location>
        <topology evidence="1">Multi-pass membrane protein</topology>
    </subcellularLocation>
</comment>
<protein>
    <submittedName>
        <fullName evidence="9">Rod shape-determining protein MreD</fullName>
    </submittedName>
</protein>
<dbReference type="AlphaFoldDB" id="A0A219B5F1"/>
<sequence>MPRCPATASSGREGRMVKADRPFRSLSTGEQVMLLVSGLFSVVPFLVALLAFLIGTIPLFPPIALVPNVGLVLMFLFALYRPSQLPVWAAVPLGVAVDLLHSFPLGVHAVALPLFMLAVQWVDSKTRRLHWFGDWLISIPFIMAGQALLWLLSIVAGPSVPLLPFLTQGLTSIAIFPFVAFLFVSVQRRFVDRISS</sequence>
<evidence type="ECO:0000256" key="3">
    <source>
        <dbReference type="ARBA" id="ARBA00022475"/>
    </source>
</evidence>
<keyword evidence="10" id="KW-1185">Reference proteome</keyword>
<feature type="transmembrane region" description="Helical" evidence="8">
    <location>
        <begin position="100"/>
        <end position="119"/>
    </location>
</feature>
<dbReference type="InterPro" id="IPR007227">
    <property type="entry name" value="Cell_shape_determining_MreD"/>
</dbReference>
<evidence type="ECO:0000256" key="8">
    <source>
        <dbReference type="SAM" id="Phobius"/>
    </source>
</evidence>
<keyword evidence="4 8" id="KW-0812">Transmembrane</keyword>
<keyword evidence="5" id="KW-0133">Cell shape</keyword>
<proteinExistence type="inferred from homology"/>
<evidence type="ECO:0000256" key="1">
    <source>
        <dbReference type="ARBA" id="ARBA00004651"/>
    </source>
</evidence>
<feature type="transmembrane region" description="Helical" evidence="8">
    <location>
        <begin position="32"/>
        <end position="52"/>
    </location>
</feature>
<name>A0A219B5F1_9SPHN</name>
<feature type="transmembrane region" description="Helical" evidence="8">
    <location>
        <begin position="165"/>
        <end position="186"/>
    </location>
</feature>
<gene>
    <name evidence="9" type="ORF">B5C34_09155</name>
</gene>
<dbReference type="NCBIfam" id="TIGR03426">
    <property type="entry name" value="shape_MreD"/>
    <property type="match status" value="1"/>
</dbReference>
<evidence type="ECO:0000256" key="6">
    <source>
        <dbReference type="ARBA" id="ARBA00022989"/>
    </source>
</evidence>
<organism evidence="9 10">
    <name type="scientific">Pacificimonas flava</name>
    <dbReference type="NCBI Taxonomy" id="1234595"/>
    <lineage>
        <taxon>Bacteria</taxon>
        <taxon>Pseudomonadati</taxon>
        <taxon>Pseudomonadota</taxon>
        <taxon>Alphaproteobacteria</taxon>
        <taxon>Sphingomonadales</taxon>
        <taxon>Sphingosinicellaceae</taxon>
        <taxon>Pacificimonas</taxon>
    </lineage>
</organism>
<reference evidence="10" key="1">
    <citation type="submission" date="2017-05" db="EMBL/GenBank/DDBJ databases">
        <authorList>
            <person name="Lin X."/>
        </authorList>
    </citation>
    <scope>NUCLEOTIDE SEQUENCE [LARGE SCALE GENOMIC DNA]</scope>
    <source>
        <strain evidence="10">JLT2012</strain>
    </source>
</reference>
<dbReference type="GO" id="GO:0005886">
    <property type="term" value="C:plasma membrane"/>
    <property type="evidence" value="ECO:0007669"/>
    <property type="project" value="UniProtKB-SubCell"/>
</dbReference>
<feature type="transmembrane region" description="Helical" evidence="8">
    <location>
        <begin position="131"/>
        <end position="153"/>
    </location>
</feature>
<accession>A0A219B5F1</accession>
<dbReference type="EMBL" id="NFZT01000001">
    <property type="protein sequence ID" value="OWV33612.1"/>
    <property type="molecule type" value="Genomic_DNA"/>
</dbReference>
<keyword evidence="6 8" id="KW-1133">Transmembrane helix</keyword>
<feature type="transmembrane region" description="Helical" evidence="8">
    <location>
        <begin position="59"/>
        <end position="80"/>
    </location>
</feature>
<evidence type="ECO:0000256" key="5">
    <source>
        <dbReference type="ARBA" id="ARBA00022960"/>
    </source>
</evidence>
<comment type="caution">
    <text evidence="9">The sequence shown here is derived from an EMBL/GenBank/DDBJ whole genome shotgun (WGS) entry which is preliminary data.</text>
</comment>
<evidence type="ECO:0000256" key="7">
    <source>
        <dbReference type="ARBA" id="ARBA00023136"/>
    </source>
</evidence>
<keyword evidence="3" id="KW-1003">Cell membrane</keyword>
<evidence type="ECO:0000256" key="2">
    <source>
        <dbReference type="ARBA" id="ARBA00007776"/>
    </source>
</evidence>